<reference evidence="8 9" key="1">
    <citation type="submission" date="2018-03" db="EMBL/GenBank/DDBJ databases">
        <title>Draft Genome Sequences of the Obligatory Marine Myxobacteria Enhygromyxa salina SWB005.</title>
        <authorList>
            <person name="Poehlein A."/>
            <person name="Moghaddam J.A."/>
            <person name="Harms H."/>
            <person name="Alanjari M."/>
            <person name="Koenig G.M."/>
            <person name="Daniel R."/>
            <person name="Schaeberle T.F."/>
        </authorList>
    </citation>
    <scope>NUCLEOTIDE SEQUENCE [LARGE SCALE GENOMIC DNA]</scope>
    <source>
        <strain evidence="8 9">SWB005</strain>
    </source>
</reference>
<dbReference type="PANTHER" id="PTHR43133:SF8">
    <property type="entry name" value="RNA POLYMERASE SIGMA FACTOR HI_1459-RELATED"/>
    <property type="match status" value="1"/>
</dbReference>
<dbReference type="OrthoDB" id="5507391at2"/>
<dbReference type="NCBIfam" id="TIGR02937">
    <property type="entry name" value="sigma70-ECF"/>
    <property type="match status" value="1"/>
</dbReference>
<dbReference type="InterPro" id="IPR014284">
    <property type="entry name" value="RNA_pol_sigma-70_dom"/>
</dbReference>
<keyword evidence="9" id="KW-1185">Reference proteome</keyword>
<dbReference type="SUPFAM" id="SSF88946">
    <property type="entry name" value="Sigma2 domain of RNA polymerase sigma factors"/>
    <property type="match status" value="1"/>
</dbReference>
<dbReference type="InterPro" id="IPR013325">
    <property type="entry name" value="RNA_pol_sigma_r2"/>
</dbReference>
<dbReference type="Gene3D" id="1.10.1740.10">
    <property type="match status" value="1"/>
</dbReference>
<evidence type="ECO:0000256" key="3">
    <source>
        <dbReference type="ARBA" id="ARBA00023082"/>
    </source>
</evidence>
<comment type="similarity">
    <text evidence="1">Belongs to the sigma-70 factor family. ECF subfamily.</text>
</comment>
<keyword evidence="4" id="KW-0238">DNA-binding</keyword>
<dbReference type="RefSeq" id="WP_106394760.1">
    <property type="nucleotide sequence ID" value="NZ_PVNK01000242.1"/>
</dbReference>
<evidence type="ECO:0000256" key="4">
    <source>
        <dbReference type="ARBA" id="ARBA00023125"/>
    </source>
</evidence>
<dbReference type="GO" id="GO:0006352">
    <property type="term" value="P:DNA-templated transcription initiation"/>
    <property type="evidence" value="ECO:0007669"/>
    <property type="project" value="InterPro"/>
</dbReference>
<dbReference type="GO" id="GO:0016987">
    <property type="term" value="F:sigma factor activity"/>
    <property type="evidence" value="ECO:0007669"/>
    <property type="project" value="UniProtKB-KW"/>
</dbReference>
<accession>A0A2S9XEX3</accession>
<dbReference type="GO" id="GO:0003677">
    <property type="term" value="F:DNA binding"/>
    <property type="evidence" value="ECO:0007669"/>
    <property type="project" value="UniProtKB-KW"/>
</dbReference>
<gene>
    <name evidence="8" type="primary">sigM_4</name>
    <name evidence="8" type="ORF">ENSA5_55310</name>
</gene>
<dbReference type="InterPro" id="IPR013249">
    <property type="entry name" value="RNA_pol_sigma70_r4_t2"/>
</dbReference>
<protein>
    <submittedName>
        <fullName evidence="8">RNA polymerase sigma factor SigM</fullName>
    </submittedName>
</protein>
<organism evidence="8 9">
    <name type="scientific">Enhygromyxa salina</name>
    <dbReference type="NCBI Taxonomy" id="215803"/>
    <lineage>
        <taxon>Bacteria</taxon>
        <taxon>Pseudomonadati</taxon>
        <taxon>Myxococcota</taxon>
        <taxon>Polyangia</taxon>
        <taxon>Nannocystales</taxon>
        <taxon>Nannocystaceae</taxon>
        <taxon>Enhygromyxa</taxon>
    </lineage>
</organism>
<feature type="domain" description="RNA polymerase sigma factor 70 region 4 type 2" evidence="7">
    <location>
        <begin position="133"/>
        <end position="185"/>
    </location>
</feature>
<dbReference type="PANTHER" id="PTHR43133">
    <property type="entry name" value="RNA POLYMERASE ECF-TYPE SIGMA FACTO"/>
    <property type="match status" value="1"/>
</dbReference>
<dbReference type="Pfam" id="PF04542">
    <property type="entry name" value="Sigma70_r2"/>
    <property type="match status" value="1"/>
</dbReference>
<dbReference type="InterPro" id="IPR039425">
    <property type="entry name" value="RNA_pol_sigma-70-like"/>
</dbReference>
<evidence type="ECO:0000256" key="5">
    <source>
        <dbReference type="ARBA" id="ARBA00023163"/>
    </source>
</evidence>
<dbReference type="AlphaFoldDB" id="A0A2S9XEX3"/>
<keyword evidence="3" id="KW-0731">Sigma factor</keyword>
<evidence type="ECO:0000256" key="2">
    <source>
        <dbReference type="ARBA" id="ARBA00023015"/>
    </source>
</evidence>
<evidence type="ECO:0000313" key="9">
    <source>
        <dbReference type="Proteomes" id="UP000237968"/>
    </source>
</evidence>
<dbReference type="EMBL" id="PVNK01000242">
    <property type="protein sequence ID" value="PRP91414.1"/>
    <property type="molecule type" value="Genomic_DNA"/>
</dbReference>
<name>A0A2S9XEX3_9BACT</name>
<keyword evidence="5" id="KW-0804">Transcription</keyword>
<dbReference type="InterPro" id="IPR036388">
    <property type="entry name" value="WH-like_DNA-bd_sf"/>
</dbReference>
<evidence type="ECO:0000259" key="7">
    <source>
        <dbReference type="Pfam" id="PF08281"/>
    </source>
</evidence>
<dbReference type="InterPro" id="IPR013324">
    <property type="entry name" value="RNA_pol_sigma_r3/r4-like"/>
</dbReference>
<dbReference type="SUPFAM" id="SSF88659">
    <property type="entry name" value="Sigma3 and sigma4 domains of RNA polymerase sigma factors"/>
    <property type="match status" value="1"/>
</dbReference>
<dbReference type="InterPro" id="IPR007627">
    <property type="entry name" value="RNA_pol_sigma70_r2"/>
</dbReference>
<keyword evidence="2" id="KW-0805">Transcription regulation</keyword>
<dbReference type="Proteomes" id="UP000237968">
    <property type="component" value="Unassembled WGS sequence"/>
</dbReference>
<evidence type="ECO:0000259" key="6">
    <source>
        <dbReference type="Pfam" id="PF04542"/>
    </source>
</evidence>
<dbReference type="Gene3D" id="1.10.10.10">
    <property type="entry name" value="Winged helix-like DNA-binding domain superfamily/Winged helix DNA-binding domain"/>
    <property type="match status" value="1"/>
</dbReference>
<sequence length="226" mass="26348">MSATAPEPDRRDPRRTRDEIDHELFTAWRGGDRRAGNKLVNHYFSRVRLYFVARAAGEHEDLIQETFMRLQAKQANYANGSFRAYLFGIARLVFFEFLHHRYRLREIDPWTDSLSVISKGSFSSRLAAREDHRLLLDALGMLSLEDQDLLELHYWQRLTGRELALVFGVGEPTIRSRLGAARKRLIARFSEAAGKPHTNEYRFEDLEAWLIELRALLKRPTDTSDE</sequence>
<evidence type="ECO:0000313" key="8">
    <source>
        <dbReference type="EMBL" id="PRP91414.1"/>
    </source>
</evidence>
<evidence type="ECO:0000256" key="1">
    <source>
        <dbReference type="ARBA" id="ARBA00010641"/>
    </source>
</evidence>
<proteinExistence type="inferred from homology"/>
<feature type="domain" description="RNA polymerase sigma-70 region 2" evidence="6">
    <location>
        <begin position="52"/>
        <end position="96"/>
    </location>
</feature>
<comment type="caution">
    <text evidence="8">The sequence shown here is derived from an EMBL/GenBank/DDBJ whole genome shotgun (WGS) entry which is preliminary data.</text>
</comment>
<dbReference type="Pfam" id="PF08281">
    <property type="entry name" value="Sigma70_r4_2"/>
    <property type="match status" value="1"/>
</dbReference>